<evidence type="ECO:0000256" key="7">
    <source>
        <dbReference type="ARBA" id="ARBA00044271"/>
    </source>
</evidence>
<keyword evidence="14" id="KW-1185">Reference proteome</keyword>
<evidence type="ECO:0000256" key="11">
    <source>
        <dbReference type="RuleBase" id="RU000363"/>
    </source>
</evidence>
<evidence type="ECO:0000256" key="5">
    <source>
        <dbReference type="ARBA" id="ARBA00044059"/>
    </source>
</evidence>
<dbReference type="GO" id="GO:0035527">
    <property type="term" value="F:3-hydroxypropionate dehydrogenase (NADP+) activity"/>
    <property type="evidence" value="ECO:0007669"/>
    <property type="project" value="UniProtKB-EC"/>
</dbReference>
<evidence type="ECO:0000313" key="13">
    <source>
        <dbReference type="EMBL" id="MXV16757.1"/>
    </source>
</evidence>
<dbReference type="CDD" id="cd05233">
    <property type="entry name" value="SDR_c"/>
    <property type="match status" value="1"/>
</dbReference>
<dbReference type="SMART" id="SM00822">
    <property type="entry name" value="PKS_KR"/>
    <property type="match status" value="1"/>
</dbReference>
<comment type="catalytic activity">
    <reaction evidence="3">
        <text>L-allo-threonine + NADP(+) = aminoacetone + CO2 + NADPH</text>
        <dbReference type="Rhea" id="RHEA:43524"/>
        <dbReference type="ChEBI" id="CHEBI:16526"/>
        <dbReference type="ChEBI" id="CHEBI:57783"/>
        <dbReference type="ChEBI" id="CHEBI:58320"/>
        <dbReference type="ChEBI" id="CHEBI:58349"/>
        <dbReference type="ChEBI" id="CHEBI:58585"/>
        <dbReference type="EC" id="1.1.1.381"/>
    </reaction>
</comment>
<feature type="domain" description="Ketoreductase" evidence="12">
    <location>
        <begin position="3"/>
        <end position="187"/>
    </location>
</feature>
<dbReference type="EMBL" id="WVHS01000003">
    <property type="protein sequence ID" value="MXV16757.1"/>
    <property type="molecule type" value="Genomic_DNA"/>
</dbReference>
<name>A0A7K1Y0Y1_9SPHI</name>
<comment type="function">
    <text evidence="9">NADP-dependent dehydrogenase with broad substrate specificity acting on 3-hydroxy acids. Catalyzes the NADP-dependent oxidation of L-allo-threonine to L-2-amino-3-keto-butyrate, which is spontaneously decarboxylated into aminoacetone. Also acts on D-threonine, L-serine, D-serine, D-3-hydroxyisobutyrate, L-3-hydroxyisobutyrate, D-glycerate and L-glycerate. Able to catalyze the reduction of the malonic semialdehyde to 3-hydroxypropionic acid. YdfG is apparently supplementing RutE, the presumed malonic semialdehyde reductase involved in pyrimidine degradation since both are able to detoxify malonic semialdehyde.</text>
</comment>
<dbReference type="PROSITE" id="PS00061">
    <property type="entry name" value="ADH_SHORT"/>
    <property type="match status" value="1"/>
</dbReference>
<evidence type="ECO:0000256" key="1">
    <source>
        <dbReference type="ARBA" id="ARBA00006484"/>
    </source>
</evidence>
<keyword evidence="2" id="KW-0560">Oxidoreductase</keyword>
<comment type="catalytic activity">
    <reaction evidence="10">
        <text>3-hydroxypropanoate + NADP(+) = 3-oxopropanoate + NADPH + H(+)</text>
        <dbReference type="Rhea" id="RHEA:26438"/>
        <dbReference type="ChEBI" id="CHEBI:15378"/>
        <dbReference type="ChEBI" id="CHEBI:16510"/>
        <dbReference type="ChEBI" id="CHEBI:33190"/>
        <dbReference type="ChEBI" id="CHEBI:57783"/>
        <dbReference type="ChEBI" id="CHEBI:58349"/>
        <dbReference type="EC" id="1.1.1.298"/>
    </reaction>
</comment>
<dbReference type="Gene3D" id="3.40.50.720">
    <property type="entry name" value="NAD(P)-binding Rossmann-like Domain"/>
    <property type="match status" value="1"/>
</dbReference>
<dbReference type="InterPro" id="IPR057326">
    <property type="entry name" value="KR_dom"/>
</dbReference>
<evidence type="ECO:0000256" key="4">
    <source>
        <dbReference type="ARBA" id="ARBA00044050"/>
    </source>
</evidence>
<evidence type="ECO:0000256" key="6">
    <source>
        <dbReference type="ARBA" id="ARBA00044065"/>
    </source>
</evidence>
<dbReference type="InterPro" id="IPR036291">
    <property type="entry name" value="NAD(P)-bd_dom_sf"/>
</dbReference>
<evidence type="ECO:0000256" key="10">
    <source>
        <dbReference type="ARBA" id="ARBA00047274"/>
    </source>
</evidence>
<dbReference type="PANTHER" id="PTHR43086">
    <property type="entry name" value="VERY-LONG-CHAIN 3-OXOOACYL-COA REDUCTASE"/>
    <property type="match status" value="1"/>
</dbReference>
<evidence type="ECO:0000256" key="3">
    <source>
        <dbReference type="ARBA" id="ARBA00043812"/>
    </source>
</evidence>
<comment type="caution">
    <text evidence="13">The sequence shown here is derived from an EMBL/GenBank/DDBJ whole genome shotgun (WGS) entry which is preliminary data.</text>
</comment>
<dbReference type="PIRSF" id="PIRSF000126">
    <property type="entry name" value="11-beta-HSD1"/>
    <property type="match status" value="1"/>
</dbReference>
<evidence type="ECO:0000256" key="2">
    <source>
        <dbReference type="ARBA" id="ARBA00023002"/>
    </source>
</evidence>
<dbReference type="AlphaFoldDB" id="A0A7K1Y0Y1"/>
<dbReference type="InterPro" id="IPR002347">
    <property type="entry name" value="SDR_fam"/>
</dbReference>
<evidence type="ECO:0000256" key="9">
    <source>
        <dbReference type="ARBA" id="ARBA00045650"/>
    </source>
</evidence>
<dbReference type="PRINTS" id="PR00080">
    <property type="entry name" value="SDRFAMILY"/>
</dbReference>
<reference evidence="13 14" key="1">
    <citation type="submission" date="2019-11" db="EMBL/GenBank/DDBJ databases">
        <title>Pedobacter sp. HMF7056 Genome sequencing and assembly.</title>
        <authorList>
            <person name="Kang H."/>
            <person name="Kim H."/>
            <person name="Joh K."/>
        </authorList>
    </citation>
    <scope>NUCLEOTIDE SEQUENCE [LARGE SCALE GENOMIC DNA]</scope>
    <source>
        <strain evidence="13 14">HMF7056</strain>
    </source>
</reference>
<protein>
    <recommendedName>
        <fullName evidence="6">NADP-dependent 3-hydroxy acid dehydrogenase YdfG</fullName>
        <ecNumber evidence="4">1.1.1.298</ecNumber>
        <ecNumber evidence="5">1.1.1.381</ecNumber>
    </recommendedName>
    <alternativeName>
        <fullName evidence="8">L-allo-threonine dehydrogenase</fullName>
    </alternativeName>
    <alternativeName>
        <fullName evidence="7">Malonic semialdehyde reductase</fullName>
    </alternativeName>
</protein>
<dbReference type="PANTHER" id="PTHR43086:SF3">
    <property type="entry name" value="NADP-DEPENDENT 3-HYDROXY ACID DEHYDROGENASE YDFG"/>
    <property type="match status" value="1"/>
</dbReference>
<proteinExistence type="inferred from homology"/>
<dbReference type="Pfam" id="PF00106">
    <property type="entry name" value="adh_short"/>
    <property type="match status" value="1"/>
</dbReference>
<dbReference type="EC" id="1.1.1.381" evidence="5"/>
<dbReference type="RefSeq" id="WP_160907732.1">
    <property type="nucleotide sequence ID" value="NZ_WVHS01000003.1"/>
</dbReference>
<dbReference type="PRINTS" id="PR00081">
    <property type="entry name" value="GDHRDH"/>
</dbReference>
<comment type="similarity">
    <text evidence="1 11">Belongs to the short-chain dehydrogenases/reductases (SDR) family.</text>
</comment>
<evidence type="ECO:0000313" key="14">
    <source>
        <dbReference type="Proteomes" id="UP000451233"/>
    </source>
</evidence>
<dbReference type="Proteomes" id="UP000451233">
    <property type="component" value="Unassembled WGS sequence"/>
</dbReference>
<gene>
    <name evidence="13" type="ORF">GS398_15755</name>
</gene>
<evidence type="ECO:0000256" key="8">
    <source>
        <dbReference type="ARBA" id="ARBA00044349"/>
    </source>
</evidence>
<accession>A0A7K1Y0Y1</accession>
<dbReference type="InterPro" id="IPR020904">
    <property type="entry name" value="Sc_DH/Rdtase_CS"/>
</dbReference>
<sequence>MKEYALVTGAGRGIGKCIAQVLAEAGYHLLLVSRTETDLQELGSDLTAKYGVEAHYFAADLTADGVPKQVSEWCLSRQVPIAILVNNAGYGLAGDFAEADLAGQLNMLRLNIDALVILSHHLLPELKKQRQGYILNVGSTAAYQAVPGLAAYSATKSFVLSFSRALRYELKNTAVSVSCLCPGPTDTDFVKRAGIDALAEVAARFNMPPLDVARTGIKGMFRKKAEIVPGLTNRLVAYATRIVPKFIVEEVAGRMYKR</sequence>
<dbReference type="EC" id="1.1.1.298" evidence="4"/>
<dbReference type="SUPFAM" id="SSF51735">
    <property type="entry name" value="NAD(P)-binding Rossmann-fold domains"/>
    <property type="match status" value="1"/>
</dbReference>
<organism evidence="13 14">
    <name type="scientific">Hufsiella ginkgonis</name>
    <dbReference type="NCBI Taxonomy" id="2695274"/>
    <lineage>
        <taxon>Bacteria</taxon>
        <taxon>Pseudomonadati</taxon>
        <taxon>Bacteroidota</taxon>
        <taxon>Sphingobacteriia</taxon>
        <taxon>Sphingobacteriales</taxon>
        <taxon>Sphingobacteriaceae</taxon>
        <taxon>Hufsiella</taxon>
    </lineage>
</organism>
<evidence type="ECO:0000259" key="12">
    <source>
        <dbReference type="SMART" id="SM00822"/>
    </source>
</evidence>